<gene>
    <name evidence="1" type="ORF">C9J01_27040</name>
</gene>
<reference evidence="1 2" key="1">
    <citation type="submission" date="2018-03" db="EMBL/GenBank/DDBJ databases">
        <title>Whole genome sequencing of Histamine producing bacteria.</title>
        <authorList>
            <person name="Butler K."/>
        </authorList>
    </citation>
    <scope>NUCLEOTIDE SEQUENCE [LARGE SCALE GENOMIC DNA]</scope>
    <source>
        <strain evidence="1 2">DSM 19138</strain>
    </source>
</reference>
<organism evidence="1 2">
    <name type="scientific">Photobacterium rosenbergii</name>
    <dbReference type="NCBI Taxonomy" id="294936"/>
    <lineage>
        <taxon>Bacteria</taxon>
        <taxon>Pseudomonadati</taxon>
        <taxon>Pseudomonadota</taxon>
        <taxon>Gammaproteobacteria</taxon>
        <taxon>Vibrionales</taxon>
        <taxon>Vibrionaceae</taxon>
        <taxon>Photobacterium</taxon>
    </lineage>
</organism>
<protein>
    <submittedName>
        <fullName evidence="1">Uncharacterized protein</fullName>
    </submittedName>
</protein>
<dbReference type="EMBL" id="PYMB01000033">
    <property type="protein sequence ID" value="PSW05828.1"/>
    <property type="molecule type" value="Genomic_DNA"/>
</dbReference>
<dbReference type="AlphaFoldDB" id="A0A2T3N0Z7"/>
<comment type="caution">
    <text evidence="1">The sequence shown here is derived from an EMBL/GenBank/DDBJ whole genome shotgun (WGS) entry which is preliminary data.</text>
</comment>
<evidence type="ECO:0000313" key="1">
    <source>
        <dbReference type="EMBL" id="PSW05828.1"/>
    </source>
</evidence>
<feature type="non-terminal residue" evidence="1">
    <location>
        <position position="1"/>
    </location>
</feature>
<sequence length="76" mass="8453">LAYWCDYILGRGSSPKKPVYKCASIPCFSFVSLLISQGSPYKILGKERAWFEEKKVLVPRKRKNGGLGLTGSRKSG</sequence>
<dbReference type="Proteomes" id="UP000241346">
    <property type="component" value="Unassembled WGS sequence"/>
</dbReference>
<proteinExistence type="predicted"/>
<evidence type="ECO:0000313" key="2">
    <source>
        <dbReference type="Proteomes" id="UP000241346"/>
    </source>
</evidence>
<name>A0A2T3N0Z7_9GAMM</name>
<accession>A0A2T3N0Z7</accession>